<dbReference type="InterPro" id="IPR003838">
    <property type="entry name" value="ABC3_permease_C"/>
</dbReference>
<gene>
    <name evidence="9" type="ORF">F7231_09830</name>
</gene>
<dbReference type="InterPro" id="IPR025857">
    <property type="entry name" value="MacB_PCD"/>
</dbReference>
<evidence type="ECO:0000256" key="4">
    <source>
        <dbReference type="ARBA" id="ARBA00022989"/>
    </source>
</evidence>
<dbReference type="PROSITE" id="PS51257">
    <property type="entry name" value="PROKAR_LIPOPROTEIN"/>
    <property type="match status" value="1"/>
</dbReference>
<proteinExistence type="predicted"/>
<feature type="transmembrane region" description="Helical" evidence="6">
    <location>
        <begin position="384"/>
        <end position="410"/>
    </location>
</feature>
<sequence>MLRSYLTIAFRTLRRNRLYALINVTGLGLGIGCALLLFALVRYHYRTDTHHSKYDRIYQFTSAFKTPDGDFFTPGVPETFGQALKTDHPEIEHLAMIEEWEEPMVIVPGGTGAGTTGIDKKFKESSAKAAFTTPSYFQIFDYHWIAGGAADLSQPGTLVLSAKSAIKYFGSTNVVGKVVKLDGRTSARIVGVFADYDDNTDYAYELIGSRASLKDFQGRPFDESFTNTNSSTHCFVALNDRYTAANWNRDLPAFLKKHNPTNIKTTRYPITPLSDLHFATDYNGVSKNLILSLFIIGLFLVITACINFVNLATAQAMNRAREVGVRKVLGSTRSQLLGQFMGETALIVTLAMGLAIGVFSYGLSLAQTYLHGAFRFTFYFSPSVLGWLMLLVAGVILLAGLYPALILAGFRPVVALAGKITTQQTGGFTIRRGLVVTQFAISQMLIIGLIVVANQLHYVQTKDLGFKKDALLTIRLPLVAEQDISKMNTFRSLATALPDVAGISYSMSGPPQSGWVSQTSIRFDTRPEEEKFGPQQAWIDDKYVPLFGLKLAAGRNLNPSDTLREALVNEAMVRKLGFNDPTKVLGKLIHKGNRAHMEIVGVLKDFNQSDLKSAIGPSFFSTSAKNYFGANLQLRTGNYQRVISQLETAYNQVYPDSYFDHQFVDDQIEERYQEEQTMGRLVNFFAAVALLIGCMGLYGLVLFMVTQRTKEIGVRKVLGASVGSILWLFNQEFVRLIAFAFLMAAPAAWWVMSQWLKSFEYRIDLGPFIFVSALVATVVVAVLTVSYQSIKAALVNPVKSLRSE</sequence>
<keyword evidence="3 6" id="KW-0812">Transmembrane</keyword>
<evidence type="ECO:0000256" key="2">
    <source>
        <dbReference type="ARBA" id="ARBA00022475"/>
    </source>
</evidence>
<feature type="transmembrane region" description="Helical" evidence="6">
    <location>
        <begin position="681"/>
        <end position="706"/>
    </location>
</feature>
<feature type="transmembrane region" description="Helical" evidence="6">
    <location>
        <begin position="344"/>
        <end position="363"/>
    </location>
</feature>
<feature type="domain" description="ABC3 transporter permease C-terminal" evidence="7">
    <location>
        <begin position="683"/>
        <end position="793"/>
    </location>
</feature>
<comment type="subcellular location">
    <subcellularLocation>
        <location evidence="1">Cell membrane</location>
        <topology evidence="1">Multi-pass membrane protein</topology>
    </subcellularLocation>
</comment>
<feature type="transmembrane region" description="Helical" evidence="6">
    <location>
        <begin position="768"/>
        <end position="787"/>
    </location>
</feature>
<evidence type="ECO:0000313" key="10">
    <source>
        <dbReference type="Proteomes" id="UP000606008"/>
    </source>
</evidence>
<keyword evidence="4 6" id="KW-1133">Transmembrane helix</keyword>
<evidence type="ECO:0000256" key="1">
    <source>
        <dbReference type="ARBA" id="ARBA00004651"/>
    </source>
</evidence>
<dbReference type="InterPro" id="IPR050250">
    <property type="entry name" value="Macrolide_Exporter_MacB"/>
</dbReference>
<feature type="domain" description="ABC3 transporter permease C-terminal" evidence="7">
    <location>
        <begin position="295"/>
        <end position="408"/>
    </location>
</feature>
<comment type="caution">
    <text evidence="9">The sequence shown here is derived from an EMBL/GenBank/DDBJ whole genome shotgun (WGS) entry which is preliminary data.</text>
</comment>
<feature type="transmembrane region" description="Helical" evidence="6">
    <location>
        <begin position="430"/>
        <end position="452"/>
    </location>
</feature>
<evidence type="ECO:0000259" key="8">
    <source>
        <dbReference type="Pfam" id="PF12704"/>
    </source>
</evidence>
<evidence type="ECO:0000313" key="9">
    <source>
        <dbReference type="EMBL" id="NID10471.1"/>
    </source>
</evidence>
<feature type="transmembrane region" description="Helical" evidence="6">
    <location>
        <begin position="20"/>
        <end position="41"/>
    </location>
</feature>
<feature type="transmembrane region" description="Helical" evidence="6">
    <location>
        <begin position="289"/>
        <end position="309"/>
    </location>
</feature>
<dbReference type="Proteomes" id="UP000606008">
    <property type="component" value="Unassembled WGS sequence"/>
</dbReference>
<evidence type="ECO:0000256" key="3">
    <source>
        <dbReference type="ARBA" id="ARBA00022692"/>
    </source>
</evidence>
<keyword evidence="5 6" id="KW-0472">Membrane</keyword>
<dbReference type="Pfam" id="PF02687">
    <property type="entry name" value="FtsX"/>
    <property type="match status" value="2"/>
</dbReference>
<evidence type="ECO:0000256" key="6">
    <source>
        <dbReference type="SAM" id="Phobius"/>
    </source>
</evidence>
<evidence type="ECO:0000256" key="5">
    <source>
        <dbReference type="ARBA" id="ARBA00023136"/>
    </source>
</evidence>
<dbReference type="EMBL" id="WAEL01000003">
    <property type="protein sequence ID" value="NID10471.1"/>
    <property type="molecule type" value="Genomic_DNA"/>
</dbReference>
<keyword evidence="2" id="KW-1003">Cell membrane</keyword>
<organism evidence="9 10">
    <name type="scientific">Fibrivirga algicola</name>
    <dbReference type="NCBI Taxonomy" id="2950420"/>
    <lineage>
        <taxon>Bacteria</taxon>
        <taxon>Pseudomonadati</taxon>
        <taxon>Bacteroidota</taxon>
        <taxon>Cytophagia</taxon>
        <taxon>Cytophagales</taxon>
        <taxon>Spirosomataceae</taxon>
        <taxon>Fibrivirga</taxon>
    </lineage>
</organism>
<keyword evidence="10" id="KW-1185">Reference proteome</keyword>
<dbReference type="RefSeq" id="WP_166691770.1">
    <property type="nucleotide sequence ID" value="NZ_WAEL01000003.1"/>
</dbReference>
<reference evidence="9" key="1">
    <citation type="submission" date="2024-05" db="EMBL/GenBank/DDBJ databases">
        <authorList>
            <person name="Jung D.-H."/>
        </authorList>
    </citation>
    <scope>NUCLEOTIDE SEQUENCE</scope>
    <source>
        <strain evidence="9">JA-25</strain>
    </source>
</reference>
<dbReference type="PANTHER" id="PTHR30572">
    <property type="entry name" value="MEMBRANE COMPONENT OF TRANSPORTER-RELATED"/>
    <property type="match status" value="1"/>
</dbReference>
<dbReference type="Pfam" id="PF12704">
    <property type="entry name" value="MacB_PCD"/>
    <property type="match status" value="1"/>
</dbReference>
<evidence type="ECO:0000259" key="7">
    <source>
        <dbReference type="Pfam" id="PF02687"/>
    </source>
</evidence>
<feature type="domain" description="MacB-like periplasmic core" evidence="8">
    <location>
        <begin position="21"/>
        <end position="198"/>
    </location>
</feature>
<name>A0ABX0QE81_9BACT</name>
<accession>A0ABX0QE81</accession>
<protein>
    <submittedName>
        <fullName evidence="9">FtsX-like permease family protein</fullName>
    </submittedName>
</protein>
<feature type="transmembrane region" description="Helical" evidence="6">
    <location>
        <begin position="736"/>
        <end position="756"/>
    </location>
</feature>
<dbReference type="PANTHER" id="PTHR30572:SF18">
    <property type="entry name" value="ABC-TYPE MACROLIDE FAMILY EXPORT SYSTEM PERMEASE COMPONENT 2"/>
    <property type="match status" value="1"/>
</dbReference>